<protein>
    <submittedName>
        <fullName evidence="1">Uncharacterized protein</fullName>
    </submittedName>
</protein>
<dbReference type="EMBL" id="QBUD01000004">
    <property type="protein sequence ID" value="PUB15514.1"/>
    <property type="molecule type" value="Genomic_DNA"/>
</dbReference>
<gene>
    <name evidence="1" type="ORF">C8N45_104134</name>
</gene>
<dbReference type="Proteomes" id="UP000244523">
    <property type="component" value="Unassembled WGS sequence"/>
</dbReference>
<comment type="caution">
    <text evidence="1">The sequence shown here is derived from an EMBL/GenBank/DDBJ whole genome shotgun (WGS) entry which is preliminary data.</text>
</comment>
<sequence>MRPENMHFGNYQGDGVDYHGVYRRYDWAHRMSARRGAKAPELAEPIRITRHSGPKKLPDYF</sequence>
<organism evidence="1 2">
    <name type="scientific">Yoonia sediminilitoris</name>
    <dbReference type="NCBI Taxonomy" id="1286148"/>
    <lineage>
        <taxon>Bacteria</taxon>
        <taxon>Pseudomonadati</taxon>
        <taxon>Pseudomonadota</taxon>
        <taxon>Alphaproteobacteria</taxon>
        <taxon>Rhodobacterales</taxon>
        <taxon>Paracoccaceae</taxon>
        <taxon>Yoonia</taxon>
    </lineage>
</organism>
<evidence type="ECO:0000313" key="2">
    <source>
        <dbReference type="Proteomes" id="UP000244523"/>
    </source>
</evidence>
<evidence type="ECO:0000313" key="1">
    <source>
        <dbReference type="EMBL" id="PUB15514.1"/>
    </source>
</evidence>
<dbReference type="AlphaFoldDB" id="A0A2T6KIG7"/>
<reference evidence="1 2" key="1">
    <citation type="submission" date="2018-04" db="EMBL/GenBank/DDBJ databases">
        <title>Genomic Encyclopedia of Archaeal and Bacterial Type Strains, Phase II (KMG-II): from individual species to whole genera.</title>
        <authorList>
            <person name="Goeker M."/>
        </authorList>
    </citation>
    <scope>NUCLEOTIDE SEQUENCE [LARGE SCALE GENOMIC DNA]</scope>
    <source>
        <strain evidence="1 2">DSM 29955</strain>
    </source>
</reference>
<proteinExistence type="predicted"/>
<accession>A0A2T6KIG7</accession>
<keyword evidence="2" id="KW-1185">Reference proteome</keyword>
<name>A0A2T6KIG7_9RHOB</name>